<dbReference type="InterPro" id="IPR036526">
    <property type="entry name" value="C-N_Hydrolase_sf"/>
</dbReference>
<dbReference type="GO" id="GO:0016811">
    <property type="term" value="F:hydrolase activity, acting on carbon-nitrogen (but not peptide) bonds, in linear amides"/>
    <property type="evidence" value="ECO:0007669"/>
    <property type="project" value="TreeGrafter"/>
</dbReference>
<keyword evidence="1 3" id="KW-0378">Hydrolase</keyword>
<keyword evidence="4" id="KW-1185">Reference proteome</keyword>
<protein>
    <submittedName>
        <fullName evidence="3">Putative amidohydrolase</fullName>
    </submittedName>
</protein>
<gene>
    <name evidence="3" type="ORF">C8P63_103183</name>
</gene>
<dbReference type="EMBL" id="QBKR01000003">
    <property type="protein sequence ID" value="PTX64397.1"/>
    <property type="molecule type" value="Genomic_DNA"/>
</dbReference>
<sequence length="597" mass="65467">MVKPVPFKATGIQFNPKLSARDKNIEELFQAVWEAAGNGSKLIVTPEMATTGYTYEDREAISPFVDTLPGITTNRFEWIARQYGAYIVLGLPEHEPETGLYYNSAALVGPDGYIGKYRKMHLWATEENWACWGDLGLPVYPTEIGNIAMMICMDSIYFEASRLAAVQGADILAFPTNSSGQSIAYLQAWAETNGLYIVSANRSNTEKGYHMVGASAIWSPRGEKLKEADYLPSPKEAVEETTFVSAEIDPALYRNESKDRLRERRSALYKDLMLYVGPWDYGNKAPHRDIRAAALQYEPVPGDKPANLKKVEQLTRGSLHYLGSVPSVTKLLVLPELSFIGPVNHLNLEQIDGLAEGMKGTTVFEMQKLAHTHGCHIVFGLIEKEKGKLYNSAVIVTPEGKISGKYRKTHLGPSDRHWAVPGDQISVFSTEELGRIGLMIGYDAGFPEVAGVMAVKRAEIVAVPSAWCGDFSRTAEPGPAPAIKYPQGVLTAWSTIARSAQACTVVANFVGTTCGYGGRSAIFTLDHVQGLDQPVVASGKGEEVLWGHFPTIQSDSWFHQERVNRSRRTPFYKPLVYPMLSGTGGIGQGDFLSNGSA</sequence>
<dbReference type="OrthoDB" id="9811121at2"/>
<dbReference type="InterPro" id="IPR050345">
    <property type="entry name" value="Aliph_Amidase/BUP"/>
</dbReference>
<name>A0A2T6C7V3_9BACL</name>
<evidence type="ECO:0000313" key="3">
    <source>
        <dbReference type="EMBL" id="PTX64397.1"/>
    </source>
</evidence>
<dbReference type="PROSITE" id="PS50263">
    <property type="entry name" value="CN_HYDROLASE"/>
    <property type="match status" value="2"/>
</dbReference>
<evidence type="ECO:0000259" key="2">
    <source>
        <dbReference type="PROSITE" id="PS50263"/>
    </source>
</evidence>
<dbReference type="Proteomes" id="UP000244240">
    <property type="component" value="Unassembled WGS sequence"/>
</dbReference>
<evidence type="ECO:0000256" key="1">
    <source>
        <dbReference type="ARBA" id="ARBA00022801"/>
    </source>
</evidence>
<dbReference type="Gene3D" id="3.60.110.10">
    <property type="entry name" value="Carbon-nitrogen hydrolase"/>
    <property type="match status" value="2"/>
</dbReference>
<reference evidence="3 4" key="1">
    <citation type="submission" date="2018-04" db="EMBL/GenBank/DDBJ databases">
        <title>Genomic Encyclopedia of Archaeal and Bacterial Type Strains, Phase II (KMG-II): from individual species to whole genera.</title>
        <authorList>
            <person name="Goeker M."/>
        </authorList>
    </citation>
    <scope>NUCLEOTIDE SEQUENCE [LARGE SCALE GENOMIC DNA]</scope>
    <source>
        <strain evidence="3 4">DSM 45787</strain>
    </source>
</reference>
<comment type="caution">
    <text evidence="3">The sequence shown here is derived from an EMBL/GenBank/DDBJ whole genome shotgun (WGS) entry which is preliminary data.</text>
</comment>
<evidence type="ECO:0000313" key="4">
    <source>
        <dbReference type="Proteomes" id="UP000244240"/>
    </source>
</evidence>
<dbReference type="InterPro" id="IPR003010">
    <property type="entry name" value="C-N_Hydrolase"/>
</dbReference>
<feature type="domain" description="CN hydrolase" evidence="2">
    <location>
        <begin position="290"/>
        <end position="551"/>
    </location>
</feature>
<accession>A0A2T6C7V3</accession>
<dbReference type="PANTHER" id="PTHR43674:SF16">
    <property type="entry name" value="CARBON-NITROGEN FAMILY, PUTATIVE (AFU_ORTHOLOGUE AFUA_5G02350)-RELATED"/>
    <property type="match status" value="1"/>
</dbReference>
<organism evidence="3 4">
    <name type="scientific">Melghirimyces profundicolus</name>
    <dbReference type="NCBI Taxonomy" id="1242148"/>
    <lineage>
        <taxon>Bacteria</taxon>
        <taxon>Bacillati</taxon>
        <taxon>Bacillota</taxon>
        <taxon>Bacilli</taxon>
        <taxon>Bacillales</taxon>
        <taxon>Thermoactinomycetaceae</taxon>
        <taxon>Melghirimyces</taxon>
    </lineage>
</organism>
<proteinExistence type="predicted"/>
<dbReference type="PANTHER" id="PTHR43674">
    <property type="entry name" value="NITRILASE C965.09-RELATED"/>
    <property type="match status" value="1"/>
</dbReference>
<dbReference type="AlphaFoldDB" id="A0A2T6C7V3"/>
<dbReference type="Pfam" id="PF00795">
    <property type="entry name" value="CN_hydrolase"/>
    <property type="match status" value="2"/>
</dbReference>
<feature type="domain" description="CN hydrolase" evidence="2">
    <location>
        <begin position="7"/>
        <end position="250"/>
    </location>
</feature>
<dbReference type="RefSeq" id="WP_108021947.1">
    <property type="nucleotide sequence ID" value="NZ_QBKR01000003.1"/>
</dbReference>
<dbReference type="CDD" id="cd07197">
    <property type="entry name" value="nitrilase"/>
    <property type="match status" value="1"/>
</dbReference>
<dbReference type="SUPFAM" id="SSF56317">
    <property type="entry name" value="Carbon-nitrogen hydrolase"/>
    <property type="match status" value="2"/>
</dbReference>